<reference evidence="1 2" key="1">
    <citation type="journal article" date="2019" name="Commun. Biol.">
        <title>The bagworm genome reveals a unique fibroin gene that provides high tensile strength.</title>
        <authorList>
            <person name="Kono N."/>
            <person name="Nakamura H."/>
            <person name="Ohtoshi R."/>
            <person name="Tomita M."/>
            <person name="Numata K."/>
            <person name="Arakawa K."/>
        </authorList>
    </citation>
    <scope>NUCLEOTIDE SEQUENCE [LARGE SCALE GENOMIC DNA]</scope>
</reference>
<protein>
    <submittedName>
        <fullName evidence="1">Uncharacterized protein</fullName>
    </submittedName>
</protein>
<organism evidence="1 2">
    <name type="scientific">Eumeta variegata</name>
    <name type="common">Bagworm moth</name>
    <name type="synonym">Eumeta japonica</name>
    <dbReference type="NCBI Taxonomy" id="151549"/>
    <lineage>
        <taxon>Eukaryota</taxon>
        <taxon>Metazoa</taxon>
        <taxon>Ecdysozoa</taxon>
        <taxon>Arthropoda</taxon>
        <taxon>Hexapoda</taxon>
        <taxon>Insecta</taxon>
        <taxon>Pterygota</taxon>
        <taxon>Neoptera</taxon>
        <taxon>Endopterygota</taxon>
        <taxon>Lepidoptera</taxon>
        <taxon>Glossata</taxon>
        <taxon>Ditrysia</taxon>
        <taxon>Tineoidea</taxon>
        <taxon>Psychidae</taxon>
        <taxon>Oiketicinae</taxon>
        <taxon>Eumeta</taxon>
    </lineage>
</organism>
<dbReference type="Proteomes" id="UP000299102">
    <property type="component" value="Unassembled WGS sequence"/>
</dbReference>
<evidence type="ECO:0000313" key="2">
    <source>
        <dbReference type="Proteomes" id="UP000299102"/>
    </source>
</evidence>
<name>A0A4C1U9U0_EUMVA</name>
<keyword evidence="2" id="KW-1185">Reference proteome</keyword>
<sequence length="201" mass="23645">MLKRKTASDDYSQPDEKERVSIVLLCIRRVNSCAFVSRRTFARRKLLTVLSYGDEESYEYVLFIERSIAHREFDNHVDARPQICTIHFDVCSKTYNSAIIDNRSHTWPTTRECVLYTIVIVEDWLRWEMVKRRHNVGISTTTVACTKALLHSMRNIRKPHTRHLTFIGDSRLPLQFSRLRNCAKLTPIGETRHHLISIHLH</sequence>
<dbReference type="AlphaFoldDB" id="A0A4C1U9U0"/>
<dbReference type="EMBL" id="BGZK01000147">
    <property type="protein sequence ID" value="GBP23152.1"/>
    <property type="molecule type" value="Genomic_DNA"/>
</dbReference>
<comment type="caution">
    <text evidence="1">The sequence shown here is derived from an EMBL/GenBank/DDBJ whole genome shotgun (WGS) entry which is preliminary data.</text>
</comment>
<accession>A0A4C1U9U0</accession>
<gene>
    <name evidence="1" type="ORF">EVAR_13174_1</name>
</gene>
<proteinExistence type="predicted"/>
<evidence type="ECO:0000313" key="1">
    <source>
        <dbReference type="EMBL" id="GBP23152.1"/>
    </source>
</evidence>